<dbReference type="OrthoDB" id="9153955at2"/>
<dbReference type="Pfam" id="PF13231">
    <property type="entry name" value="PMT_2"/>
    <property type="match status" value="1"/>
</dbReference>
<evidence type="ECO:0000256" key="2">
    <source>
        <dbReference type="ARBA" id="ARBA00022475"/>
    </source>
</evidence>
<keyword evidence="2" id="KW-1003">Cell membrane</keyword>
<evidence type="ECO:0000256" key="8">
    <source>
        <dbReference type="SAM" id="Phobius"/>
    </source>
</evidence>
<feature type="transmembrane region" description="Helical" evidence="8">
    <location>
        <begin position="291"/>
        <end position="314"/>
    </location>
</feature>
<dbReference type="PANTHER" id="PTHR33908">
    <property type="entry name" value="MANNOSYLTRANSFERASE YKCB-RELATED"/>
    <property type="match status" value="1"/>
</dbReference>
<keyword evidence="5 8" id="KW-0812">Transmembrane</keyword>
<dbReference type="RefSeq" id="WP_078485000.1">
    <property type="nucleotide sequence ID" value="NZ_MPRL01000091.1"/>
</dbReference>
<dbReference type="InterPro" id="IPR038731">
    <property type="entry name" value="RgtA/B/C-like"/>
</dbReference>
<proteinExistence type="predicted"/>
<evidence type="ECO:0000256" key="6">
    <source>
        <dbReference type="ARBA" id="ARBA00022989"/>
    </source>
</evidence>
<dbReference type="GO" id="GO:0009103">
    <property type="term" value="P:lipopolysaccharide biosynthetic process"/>
    <property type="evidence" value="ECO:0007669"/>
    <property type="project" value="UniProtKB-ARBA"/>
</dbReference>
<feature type="transmembrane region" description="Helical" evidence="8">
    <location>
        <begin position="68"/>
        <end position="97"/>
    </location>
</feature>
<dbReference type="Proteomes" id="UP000191110">
    <property type="component" value="Unassembled WGS sequence"/>
</dbReference>
<feature type="transmembrane region" description="Helical" evidence="8">
    <location>
        <begin position="346"/>
        <end position="364"/>
    </location>
</feature>
<evidence type="ECO:0000256" key="3">
    <source>
        <dbReference type="ARBA" id="ARBA00022676"/>
    </source>
</evidence>
<dbReference type="GO" id="GO:0016763">
    <property type="term" value="F:pentosyltransferase activity"/>
    <property type="evidence" value="ECO:0007669"/>
    <property type="project" value="TreeGrafter"/>
</dbReference>
<reference evidence="10 11" key="1">
    <citation type="submission" date="2016-11" db="EMBL/GenBank/DDBJ databases">
        <title>Mixed transmission modes and dynamic genome evolution in an obligate animal-bacterial symbiosis.</title>
        <authorList>
            <person name="Russell S.L."/>
            <person name="Corbett-Detig R.B."/>
            <person name="Cavanaugh C.M."/>
        </authorList>
    </citation>
    <scope>NUCLEOTIDE SEQUENCE [LARGE SCALE GENOMIC DNA]</scope>
    <source>
        <strain evidence="10">Sveles-Q1</strain>
    </source>
</reference>
<name>A0A1T2L020_9GAMM</name>
<keyword evidence="11" id="KW-1185">Reference proteome</keyword>
<feature type="transmembrane region" description="Helical" evidence="8">
    <location>
        <begin position="321"/>
        <end position="340"/>
    </location>
</feature>
<keyword evidence="7 8" id="KW-0472">Membrane</keyword>
<feature type="transmembrane region" description="Helical" evidence="8">
    <location>
        <begin position="260"/>
        <end position="279"/>
    </location>
</feature>
<evidence type="ECO:0000313" key="10">
    <source>
        <dbReference type="EMBL" id="OOZ38449.1"/>
    </source>
</evidence>
<feature type="transmembrane region" description="Helical" evidence="8">
    <location>
        <begin position="12"/>
        <end position="33"/>
    </location>
</feature>
<dbReference type="PANTHER" id="PTHR33908:SF11">
    <property type="entry name" value="MEMBRANE PROTEIN"/>
    <property type="match status" value="1"/>
</dbReference>
<feature type="transmembrane region" description="Helical" evidence="8">
    <location>
        <begin position="160"/>
        <end position="191"/>
    </location>
</feature>
<dbReference type="GO" id="GO:0005886">
    <property type="term" value="C:plasma membrane"/>
    <property type="evidence" value="ECO:0007669"/>
    <property type="project" value="UniProtKB-SubCell"/>
</dbReference>
<accession>A0A1T2L020</accession>
<dbReference type="AlphaFoldDB" id="A0A1T2L020"/>
<feature type="domain" description="Glycosyltransferase RgtA/B/C/D-like" evidence="9">
    <location>
        <begin position="59"/>
        <end position="220"/>
    </location>
</feature>
<evidence type="ECO:0000256" key="1">
    <source>
        <dbReference type="ARBA" id="ARBA00004651"/>
    </source>
</evidence>
<sequence length="499" mass="56672">MSTEPSPRWDSWGLFTRVVGLYLLLHIVLRMSLSSTMLIDDAEQALFIQSLAWGYGIGQPPLYTWLAWIFSMFFGPGLLALTMLKYTLLFATFGYLFAASRRLFNDDRLALLAPLSLLLISPFAWRAHEGFTHTMLLALACAASYHALLRLRDEDSARHYILFGMWLAVGALSKYSFPLFALPLIGAALLVAEYRQRLLDRRIFASIAIMVVLTLPHFSWLYENLDQLQRYYASTVQAQSELGWFEGIGSGLYNLGKASLYYLVPFVLIVPLLFPRALWPQGSSTNPEQRLLGWFLLIAYGFLLLHILGGATYFKARWMHPVLLLFPLWFFLRVEAVGAGRRAVKLYVFILMALTLLVAGVRIAQMHLFPDYQRYERIQIPMVALSKQVLKSGFEKGTVVASSNFLAAHLLGQFPQARVISLDTPYYQPAYRSPGDCLLVWRDRGKGVPKKMRDFLGSELGVALSVNEPRVRHVMNYFGSDKRYAIAYTMIRKGRGGCR</sequence>
<gene>
    <name evidence="10" type="ORF">BOW53_15525</name>
</gene>
<evidence type="ECO:0000259" key="9">
    <source>
        <dbReference type="Pfam" id="PF13231"/>
    </source>
</evidence>
<keyword evidence="3" id="KW-0328">Glycosyltransferase</keyword>
<feature type="transmembrane region" description="Helical" evidence="8">
    <location>
        <begin position="45"/>
        <end position="62"/>
    </location>
</feature>
<evidence type="ECO:0000256" key="7">
    <source>
        <dbReference type="ARBA" id="ARBA00023136"/>
    </source>
</evidence>
<dbReference type="InterPro" id="IPR050297">
    <property type="entry name" value="LipidA_mod_glycosyltrf_83"/>
</dbReference>
<comment type="subcellular location">
    <subcellularLocation>
        <location evidence="1">Cell membrane</location>
        <topology evidence="1">Multi-pass membrane protein</topology>
    </subcellularLocation>
</comment>
<feature type="transmembrane region" description="Helical" evidence="8">
    <location>
        <begin position="203"/>
        <end position="222"/>
    </location>
</feature>
<comment type="caution">
    <text evidence="10">The sequence shown here is derived from an EMBL/GenBank/DDBJ whole genome shotgun (WGS) entry which is preliminary data.</text>
</comment>
<dbReference type="EMBL" id="MPRL01000091">
    <property type="protein sequence ID" value="OOZ38449.1"/>
    <property type="molecule type" value="Genomic_DNA"/>
</dbReference>
<organism evidence="10 11">
    <name type="scientific">Solemya pervernicosa gill symbiont</name>
    <dbReference type="NCBI Taxonomy" id="642797"/>
    <lineage>
        <taxon>Bacteria</taxon>
        <taxon>Pseudomonadati</taxon>
        <taxon>Pseudomonadota</taxon>
        <taxon>Gammaproteobacteria</taxon>
        <taxon>sulfur-oxidizing symbionts</taxon>
    </lineage>
</organism>
<keyword evidence="6 8" id="KW-1133">Transmembrane helix</keyword>
<protein>
    <recommendedName>
        <fullName evidence="9">Glycosyltransferase RgtA/B/C/D-like domain-containing protein</fullName>
    </recommendedName>
</protein>
<keyword evidence="4" id="KW-0808">Transferase</keyword>
<feature type="transmembrane region" description="Helical" evidence="8">
    <location>
        <begin position="109"/>
        <end position="125"/>
    </location>
</feature>
<evidence type="ECO:0000256" key="4">
    <source>
        <dbReference type="ARBA" id="ARBA00022679"/>
    </source>
</evidence>
<evidence type="ECO:0000313" key="11">
    <source>
        <dbReference type="Proteomes" id="UP000191110"/>
    </source>
</evidence>
<evidence type="ECO:0000256" key="5">
    <source>
        <dbReference type="ARBA" id="ARBA00022692"/>
    </source>
</evidence>